<dbReference type="PROSITE" id="PS51077">
    <property type="entry name" value="HTH_ICLR"/>
    <property type="match status" value="1"/>
</dbReference>
<dbReference type="Pfam" id="PF01614">
    <property type="entry name" value="IclR_C"/>
    <property type="match status" value="1"/>
</dbReference>
<reference evidence="6 7" key="1">
    <citation type="submission" date="2019-06" db="EMBL/GenBank/DDBJ databases">
        <title>Quisquiliibacterium sp. nov., isolated from a maize field.</title>
        <authorList>
            <person name="Lin S.-Y."/>
            <person name="Tsai C.-F."/>
            <person name="Young C.-C."/>
        </authorList>
    </citation>
    <scope>NUCLEOTIDE SEQUENCE [LARGE SCALE GENOMIC DNA]</scope>
    <source>
        <strain evidence="6 7">CC-CFT501</strain>
    </source>
</reference>
<dbReference type="GO" id="GO:0003700">
    <property type="term" value="F:DNA-binding transcription factor activity"/>
    <property type="evidence" value="ECO:0007669"/>
    <property type="project" value="TreeGrafter"/>
</dbReference>
<dbReference type="InterPro" id="IPR036388">
    <property type="entry name" value="WH-like_DNA-bd_sf"/>
</dbReference>
<dbReference type="EMBL" id="VDUY01000004">
    <property type="protein sequence ID" value="TXL65314.1"/>
    <property type="molecule type" value="Genomic_DNA"/>
</dbReference>
<dbReference type="InterPro" id="IPR050707">
    <property type="entry name" value="HTH_MetabolicPath_Reg"/>
</dbReference>
<dbReference type="GO" id="GO:0045892">
    <property type="term" value="P:negative regulation of DNA-templated transcription"/>
    <property type="evidence" value="ECO:0007669"/>
    <property type="project" value="TreeGrafter"/>
</dbReference>
<dbReference type="OrthoDB" id="5401369at2"/>
<organism evidence="6 7">
    <name type="scientific">Zeimonas arvi</name>
    <dbReference type="NCBI Taxonomy" id="2498847"/>
    <lineage>
        <taxon>Bacteria</taxon>
        <taxon>Pseudomonadati</taxon>
        <taxon>Pseudomonadota</taxon>
        <taxon>Betaproteobacteria</taxon>
        <taxon>Burkholderiales</taxon>
        <taxon>Burkholderiaceae</taxon>
        <taxon>Zeimonas</taxon>
    </lineage>
</organism>
<dbReference type="SUPFAM" id="SSF55781">
    <property type="entry name" value="GAF domain-like"/>
    <property type="match status" value="1"/>
</dbReference>
<dbReference type="SMART" id="SM00346">
    <property type="entry name" value="HTH_ICLR"/>
    <property type="match status" value="1"/>
</dbReference>
<keyword evidence="7" id="KW-1185">Reference proteome</keyword>
<dbReference type="SUPFAM" id="SSF46785">
    <property type="entry name" value="Winged helix' DNA-binding domain"/>
    <property type="match status" value="1"/>
</dbReference>
<comment type="caution">
    <text evidence="6">The sequence shown here is derived from an EMBL/GenBank/DDBJ whole genome shotgun (WGS) entry which is preliminary data.</text>
</comment>
<proteinExistence type="predicted"/>
<evidence type="ECO:0000259" key="5">
    <source>
        <dbReference type="PROSITE" id="PS51078"/>
    </source>
</evidence>
<dbReference type="InterPro" id="IPR014757">
    <property type="entry name" value="Tscrpt_reg_IclR_C"/>
</dbReference>
<dbReference type="PANTHER" id="PTHR30136:SF33">
    <property type="entry name" value="TRANSCRIPTIONAL REGULATORY PROTEIN"/>
    <property type="match status" value="1"/>
</dbReference>
<sequence>MIRRLHDRHDLESSRADNPNFAGTLAKGLMVLEAFVRESRPLGNSELAHALGLTRPTVSRLCRTLLDLGYLDHDPRIDRYFIGPAAVALGYPYIVNTPLRMVARPGLQALADRFQGAASIGVAFGLDVVYLETCACPTSTLARPDVGATRSVAATAMGRAWLASQSADERQAVLAALARERPAEWERCRAGIDDSLAHYAKRGFALNLGDAGLGVLGVGVHSRVRYGQRTLVFNCAVPGLQWAAARLAKEAGPALVELVRRIEQQAGIR</sequence>
<accession>A0A5C8NVY0</accession>
<keyword evidence="2" id="KW-0238">DNA-binding</keyword>
<feature type="domain" description="HTH iclR-type" evidence="4">
    <location>
        <begin position="22"/>
        <end position="84"/>
    </location>
</feature>
<evidence type="ECO:0000259" key="4">
    <source>
        <dbReference type="PROSITE" id="PS51077"/>
    </source>
</evidence>
<evidence type="ECO:0000256" key="1">
    <source>
        <dbReference type="ARBA" id="ARBA00023015"/>
    </source>
</evidence>
<evidence type="ECO:0000256" key="3">
    <source>
        <dbReference type="ARBA" id="ARBA00023163"/>
    </source>
</evidence>
<dbReference type="Gene3D" id="3.30.450.40">
    <property type="match status" value="1"/>
</dbReference>
<dbReference type="Proteomes" id="UP000321548">
    <property type="component" value="Unassembled WGS sequence"/>
</dbReference>
<feature type="domain" description="IclR-ED" evidence="5">
    <location>
        <begin position="85"/>
        <end position="268"/>
    </location>
</feature>
<dbReference type="InterPro" id="IPR005471">
    <property type="entry name" value="Tscrpt_reg_IclR_N"/>
</dbReference>
<keyword evidence="1" id="KW-0805">Transcription regulation</keyword>
<keyword evidence="3" id="KW-0804">Transcription</keyword>
<dbReference type="AlphaFoldDB" id="A0A5C8NVY0"/>
<dbReference type="InterPro" id="IPR036390">
    <property type="entry name" value="WH_DNA-bd_sf"/>
</dbReference>
<dbReference type="InterPro" id="IPR029016">
    <property type="entry name" value="GAF-like_dom_sf"/>
</dbReference>
<gene>
    <name evidence="6" type="ORF">FHP08_11010</name>
</gene>
<dbReference type="PANTHER" id="PTHR30136">
    <property type="entry name" value="HELIX-TURN-HELIX TRANSCRIPTIONAL REGULATOR, ICLR FAMILY"/>
    <property type="match status" value="1"/>
</dbReference>
<name>A0A5C8NVY0_9BURK</name>
<dbReference type="Gene3D" id="1.10.10.10">
    <property type="entry name" value="Winged helix-like DNA-binding domain superfamily/Winged helix DNA-binding domain"/>
    <property type="match status" value="1"/>
</dbReference>
<dbReference type="RefSeq" id="WP_147704509.1">
    <property type="nucleotide sequence ID" value="NZ_VDUY01000004.1"/>
</dbReference>
<dbReference type="Pfam" id="PF09339">
    <property type="entry name" value="HTH_IclR"/>
    <property type="match status" value="1"/>
</dbReference>
<dbReference type="PROSITE" id="PS51078">
    <property type="entry name" value="ICLR_ED"/>
    <property type="match status" value="1"/>
</dbReference>
<evidence type="ECO:0000313" key="6">
    <source>
        <dbReference type="EMBL" id="TXL65314.1"/>
    </source>
</evidence>
<protein>
    <submittedName>
        <fullName evidence="6">IclR family transcriptional regulator</fullName>
    </submittedName>
</protein>
<evidence type="ECO:0000256" key="2">
    <source>
        <dbReference type="ARBA" id="ARBA00023125"/>
    </source>
</evidence>
<dbReference type="GO" id="GO:0003677">
    <property type="term" value="F:DNA binding"/>
    <property type="evidence" value="ECO:0007669"/>
    <property type="project" value="UniProtKB-KW"/>
</dbReference>
<evidence type="ECO:0000313" key="7">
    <source>
        <dbReference type="Proteomes" id="UP000321548"/>
    </source>
</evidence>